<evidence type="ECO:0000256" key="1">
    <source>
        <dbReference type="ARBA" id="ARBA00022723"/>
    </source>
</evidence>
<gene>
    <name evidence="8" type="ORF">AGABI1DRAFT_108171</name>
</gene>
<dbReference type="GeneID" id="18822521"/>
<evidence type="ECO:0000256" key="3">
    <source>
        <dbReference type="ARBA" id="ARBA00022771"/>
    </source>
</evidence>
<dbReference type="eggNOG" id="KOG1721">
    <property type="taxonomic scope" value="Eukaryota"/>
</dbReference>
<feature type="domain" description="C2H2-type" evidence="7">
    <location>
        <begin position="43"/>
        <end position="66"/>
    </location>
</feature>
<dbReference type="RefSeq" id="XP_007331969.1">
    <property type="nucleotide sequence ID" value="XM_007331907.1"/>
</dbReference>
<evidence type="ECO:0000256" key="6">
    <source>
        <dbReference type="SAM" id="MobiDB-lite"/>
    </source>
</evidence>
<dbReference type="PROSITE" id="PS00028">
    <property type="entry name" value="ZINC_FINGER_C2H2_1"/>
    <property type="match status" value="1"/>
</dbReference>
<keyword evidence="9" id="KW-1185">Reference proteome</keyword>
<feature type="compositionally biased region" description="Low complexity" evidence="6">
    <location>
        <begin position="73"/>
        <end position="83"/>
    </location>
</feature>
<evidence type="ECO:0000256" key="2">
    <source>
        <dbReference type="ARBA" id="ARBA00022737"/>
    </source>
</evidence>
<dbReference type="SMART" id="SM00355">
    <property type="entry name" value="ZnF_C2H2"/>
    <property type="match status" value="2"/>
</dbReference>
<feature type="compositionally biased region" description="Low complexity" evidence="6">
    <location>
        <begin position="405"/>
        <end position="415"/>
    </location>
</feature>
<feature type="domain" description="C2H2-type" evidence="7">
    <location>
        <begin position="11"/>
        <end position="41"/>
    </location>
</feature>
<dbReference type="InterPro" id="IPR013087">
    <property type="entry name" value="Znf_C2H2_type"/>
</dbReference>
<dbReference type="KEGG" id="abp:AGABI1DRAFT108171"/>
<dbReference type="EMBL" id="JH971396">
    <property type="protein sequence ID" value="EKM77318.1"/>
    <property type="molecule type" value="Genomic_DNA"/>
</dbReference>
<sequence>MPHTHPYQADCYCYPCDRVFARPSQLQRHLRMTLIHNSGARIYRCPQCNKGFTQKSNISEHLRSVHGLIPEDNSGNRSRGGSAARRRNGNPLSLGQGKRLAGENARREQVESDGSRTVYLPAVPTMVVPVDKEAPSVGVFSLATLENMHTEKVNGESKIPDFKEGLGAVDNYTYNSISASSTEAGSPSPYNFITSGPSPYIPSSTIPPPINPIFNLSPEDAEINHTENQVKAFFADLEARLKVPGLLAAFPNPSSVNNAQTVVEPSLGEGSTSSWRLPPMSDFFNGSFLAAGPSNYQTRSVNNAVTEPSLGEGSTSSSRLPPMSDFFNGSFSAAGPSNYQTRQLSPVSSTLLSNWFQAIETQRQENDLKYYEQRYGANSLFEDAFPSEPLTVHNGTVRPQDIEQQKQQQQQQPQQLGHYSPLFSEDLNLGLADYSTDDWYSNYTPTP</sequence>
<dbReference type="PROSITE" id="PS50157">
    <property type="entry name" value="ZINC_FINGER_C2H2_2"/>
    <property type="match status" value="2"/>
</dbReference>
<evidence type="ECO:0000256" key="4">
    <source>
        <dbReference type="ARBA" id="ARBA00022833"/>
    </source>
</evidence>
<dbReference type="InParanoid" id="K5X2D9"/>
<evidence type="ECO:0000256" key="5">
    <source>
        <dbReference type="PROSITE-ProRule" id="PRU00042"/>
    </source>
</evidence>
<proteinExistence type="predicted"/>
<evidence type="ECO:0000313" key="8">
    <source>
        <dbReference type="EMBL" id="EKM77318.1"/>
    </source>
</evidence>
<feature type="region of interest" description="Disordered" evidence="6">
    <location>
        <begin position="66"/>
        <end position="114"/>
    </location>
</feature>
<protein>
    <recommendedName>
        <fullName evidence="7">C2H2-type domain-containing protein</fullName>
    </recommendedName>
</protein>
<dbReference type="SUPFAM" id="SSF57667">
    <property type="entry name" value="beta-beta-alpha zinc fingers"/>
    <property type="match status" value="1"/>
</dbReference>
<dbReference type="Gene3D" id="3.30.160.60">
    <property type="entry name" value="Classic Zinc Finger"/>
    <property type="match status" value="1"/>
</dbReference>
<dbReference type="OMA" id="DFFNGSF"/>
<dbReference type="FunFam" id="3.30.160.60:FF:000110">
    <property type="entry name" value="Zinc finger protein-like"/>
    <property type="match status" value="1"/>
</dbReference>
<feature type="region of interest" description="Disordered" evidence="6">
    <location>
        <begin position="400"/>
        <end position="420"/>
    </location>
</feature>
<keyword evidence="4" id="KW-0862">Zinc</keyword>
<reference evidence="9" key="1">
    <citation type="journal article" date="2012" name="Proc. Natl. Acad. Sci. U.S.A.">
        <title>Genome sequence of the button mushroom Agaricus bisporus reveals mechanisms governing adaptation to a humic-rich ecological niche.</title>
        <authorList>
            <person name="Morin E."/>
            <person name="Kohler A."/>
            <person name="Baker A.R."/>
            <person name="Foulongne-Oriol M."/>
            <person name="Lombard V."/>
            <person name="Nagy L.G."/>
            <person name="Ohm R.A."/>
            <person name="Patyshakuliyeva A."/>
            <person name="Brun A."/>
            <person name="Aerts A.L."/>
            <person name="Bailey A.M."/>
            <person name="Billette C."/>
            <person name="Coutinho P.M."/>
            <person name="Deakin G."/>
            <person name="Doddapaneni H."/>
            <person name="Floudas D."/>
            <person name="Grimwood J."/>
            <person name="Hilden K."/>
            <person name="Kuees U."/>
            <person name="LaButti K.M."/>
            <person name="Lapidus A."/>
            <person name="Lindquist E.A."/>
            <person name="Lucas S.M."/>
            <person name="Murat C."/>
            <person name="Riley R.W."/>
            <person name="Salamov A.A."/>
            <person name="Schmutz J."/>
            <person name="Subramanian V."/>
            <person name="Woesten H.A.B."/>
            <person name="Xu J."/>
            <person name="Eastwood D.C."/>
            <person name="Foster G.D."/>
            <person name="Sonnenberg A.S."/>
            <person name="Cullen D."/>
            <person name="de Vries R.P."/>
            <person name="Lundell T."/>
            <person name="Hibbett D.S."/>
            <person name="Henrissat B."/>
            <person name="Burton K.S."/>
            <person name="Kerrigan R.W."/>
            <person name="Challen M.P."/>
            <person name="Grigoriev I.V."/>
            <person name="Martin F."/>
        </authorList>
    </citation>
    <scope>NUCLEOTIDE SEQUENCE [LARGE SCALE GENOMIC DNA]</scope>
    <source>
        <strain evidence="9">JB137-S8 / ATCC MYA-4627 / FGSC 10392</strain>
    </source>
</reference>
<keyword evidence="3 5" id="KW-0863">Zinc-finger</keyword>
<dbReference type="AlphaFoldDB" id="K5X2D9"/>
<evidence type="ECO:0000313" key="9">
    <source>
        <dbReference type="Proteomes" id="UP000008493"/>
    </source>
</evidence>
<dbReference type="Proteomes" id="UP000008493">
    <property type="component" value="Unassembled WGS sequence"/>
</dbReference>
<dbReference type="InterPro" id="IPR036236">
    <property type="entry name" value="Znf_C2H2_sf"/>
</dbReference>
<dbReference type="GO" id="GO:0008270">
    <property type="term" value="F:zinc ion binding"/>
    <property type="evidence" value="ECO:0007669"/>
    <property type="project" value="UniProtKB-KW"/>
</dbReference>
<dbReference type="Pfam" id="PF00096">
    <property type="entry name" value="zf-C2H2"/>
    <property type="match status" value="2"/>
</dbReference>
<organism evidence="8 9">
    <name type="scientific">Agaricus bisporus var. burnettii (strain JB137-S8 / ATCC MYA-4627 / FGSC 10392)</name>
    <name type="common">White button mushroom</name>
    <dbReference type="NCBI Taxonomy" id="597362"/>
    <lineage>
        <taxon>Eukaryota</taxon>
        <taxon>Fungi</taxon>
        <taxon>Dikarya</taxon>
        <taxon>Basidiomycota</taxon>
        <taxon>Agaricomycotina</taxon>
        <taxon>Agaricomycetes</taxon>
        <taxon>Agaricomycetidae</taxon>
        <taxon>Agaricales</taxon>
        <taxon>Agaricineae</taxon>
        <taxon>Agaricaceae</taxon>
        <taxon>Agaricus</taxon>
    </lineage>
</organism>
<accession>K5X2D9</accession>
<evidence type="ECO:0000259" key="7">
    <source>
        <dbReference type="PROSITE" id="PS50157"/>
    </source>
</evidence>
<dbReference type="HOGENOM" id="CLU_612447_0_0_1"/>
<keyword evidence="1" id="KW-0479">Metal-binding</keyword>
<keyword evidence="2" id="KW-0677">Repeat</keyword>
<dbReference type="OrthoDB" id="654211at2759"/>
<feature type="compositionally biased region" description="Basic and acidic residues" evidence="6">
    <location>
        <begin position="100"/>
        <end position="114"/>
    </location>
</feature>
<name>K5X2D9_AGABU</name>